<keyword evidence="3 8" id="KW-0812">Transmembrane</keyword>
<feature type="transmembrane region" description="Helical" evidence="8">
    <location>
        <begin position="167"/>
        <end position="187"/>
    </location>
</feature>
<keyword evidence="4 8" id="KW-1133">Transmembrane helix</keyword>
<dbReference type="PANTHER" id="PTHR23501">
    <property type="entry name" value="MAJOR FACILITATOR SUPERFAMILY"/>
    <property type="match status" value="1"/>
</dbReference>
<gene>
    <name evidence="10" type="ORF">G7Z17_g3328</name>
</gene>
<feature type="transmembrane region" description="Helical" evidence="8">
    <location>
        <begin position="48"/>
        <end position="68"/>
    </location>
</feature>
<accession>A0A9P5HLF9</accession>
<name>A0A9P5HLF9_9HYPO</name>
<dbReference type="InterPro" id="IPR020846">
    <property type="entry name" value="MFS_dom"/>
</dbReference>
<feature type="transmembrane region" description="Helical" evidence="8">
    <location>
        <begin position="236"/>
        <end position="258"/>
    </location>
</feature>
<protein>
    <recommendedName>
        <fullName evidence="9">Major facilitator superfamily (MFS) profile domain-containing protein</fullName>
    </recommendedName>
</protein>
<feature type="transmembrane region" description="Helical" evidence="8">
    <location>
        <begin position="344"/>
        <end position="365"/>
    </location>
</feature>
<feature type="transmembrane region" description="Helical" evidence="8">
    <location>
        <begin position="374"/>
        <end position="392"/>
    </location>
</feature>
<dbReference type="Gene3D" id="1.20.1250.20">
    <property type="entry name" value="MFS general substrate transporter like domains"/>
    <property type="match status" value="1"/>
</dbReference>
<comment type="subcellular location">
    <subcellularLocation>
        <location evidence="1">Membrane</location>
        <topology evidence="1">Multi-pass membrane protein</topology>
    </subcellularLocation>
</comment>
<evidence type="ECO:0000259" key="9">
    <source>
        <dbReference type="PROSITE" id="PS50850"/>
    </source>
</evidence>
<feature type="domain" description="Major facilitator superfamily (MFS) profile" evidence="9">
    <location>
        <begin position="1"/>
        <end position="532"/>
    </location>
</feature>
<evidence type="ECO:0000256" key="1">
    <source>
        <dbReference type="ARBA" id="ARBA00004141"/>
    </source>
</evidence>
<dbReference type="InterPro" id="IPR036259">
    <property type="entry name" value="MFS_trans_sf"/>
</dbReference>
<feature type="transmembrane region" description="Helical" evidence="8">
    <location>
        <begin position="435"/>
        <end position="457"/>
    </location>
</feature>
<dbReference type="EMBL" id="JAANBB010000040">
    <property type="protein sequence ID" value="KAF7553869.1"/>
    <property type="molecule type" value="Genomic_DNA"/>
</dbReference>
<dbReference type="AlphaFoldDB" id="A0A9P5HLF9"/>
<evidence type="ECO:0000313" key="11">
    <source>
        <dbReference type="Proteomes" id="UP000722485"/>
    </source>
</evidence>
<proteinExistence type="inferred from homology"/>
<keyword evidence="6" id="KW-0325">Glycoprotein</keyword>
<comment type="similarity">
    <text evidence="2">Belongs to the major facilitator superfamily. TCR/Tet family.</text>
</comment>
<dbReference type="Pfam" id="PF07690">
    <property type="entry name" value="MFS_1"/>
    <property type="match status" value="1"/>
</dbReference>
<organism evidence="10 11">
    <name type="scientific">Cylindrodendrum hubeiense</name>
    <dbReference type="NCBI Taxonomy" id="595255"/>
    <lineage>
        <taxon>Eukaryota</taxon>
        <taxon>Fungi</taxon>
        <taxon>Dikarya</taxon>
        <taxon>Ascomycota</taxon>
        <taxon>Pezizomycotina</taxon>
        <taxon>Sordariomycetes</taxon>
        <taxon>Hypocreomycetidae</taxon>
        <taxon>Hypocreales</taxon>
        <taxon>Nectriaceae</taxon>
        <taxon>Cylindrodendrum</taxon>
    </lineage>
</organism>
<evidence type="ECO:0000256" key="7">
    <source>
        <dbReference type="SAM" id="MobiDB-lite"/>
    </source>
</evidence>
<feature type="transmembrane region" description="Helical" evidence="8">
    <location>
        <begin position="193"/>
        <end position="215"/>
    </location>
</feature>
<feature type="compositionally biased region" description="Low complexity" evidence="7">
    <location>
        <begin position="1"/>
        <end position="15"/>
    </location>
</feature>
<dbReference type="PANTHER" id="PTHR23501:SF193">
    <property type="entry name" value="MULTIDRUG TRANSPORTER, PUTATIVE (AFU_ORTHOLOGUE AFUA_8G00940)-RELATED"/>
    <property type="match status" value="1"/>
</dbReference>
<evidence type="ECO:0000256" key="6">
    <source>
        <dbReference type="ARBA" id="ARBA00023180"/>
    </source>
</evidence>
<evidence type="ECO:0000256" key="4">
    <source>
        <dbReference type="ARBA" id="ARBA00022989"/>
    </source>
</evidence>
<sequence length="538" mass="58091">MPTDQAIHASHTEASSSEEKAMVDSPPDSAKTEKSSESSDEDNVERVAGVKLIVLMTSLTLACFLVLLDSSILSTAIPRITDTFHSLSDIGWYGSAYQLGRYYSHIGRSEVFFVIFELGSVLCGAAQSSAMLIVGRTVAGIGASGLMNGSFTIISASVPLEKRHPLTGLLMGVTQLGVLLGPLIGGAFTTANIWRWCFYINIPLGALVAMPLLFMHIPEQVAKKSAGIVLRNLHHHLDLIGLALFAPAIVQLLLALQFGGNQFTWDSSQVIGLFCGAGVTFMIWVVWNYHQGDDALIPFPIIRRRTVWMSGVNYTFLMSTMFGASYFLPIYFQAVKGVSAIMSGVYLLATVLPQVFSAVLSGVAVSKVGYVPPFAIFSGTLTSIGSGLYALLQPDTPTSQWVGFQVLTGFGRGIGFQMPIVAIQHAVSPEELSTALAFIVWCQYIGPTIFLTLYNTIFYASLRSQLREQAPNADIEAILTAGATEFRKVASARDLPGVLIAYSNSLDRVFYLVAAAGVVVFCTSWGMGWKDIRKSKAT</sequence>
<feature type="transmembrane region" description="Helical" evidence="8">
    <location>
        <begin position="111"/>
        <end position="133"/>
    </location>
</feature>
<keyword evidence="11" id="KW-1185">Reference proteome</keyword>
<dbReference type="Gene3D" id="1.20.1720.10">
    <property type="entry name" value="Multidrug resistance protein D"/>
    <property type="match status" value="1"/>
</dbReference>
<comment type="caution">
    <text evidence="10">The sequence shown here is derived from an EMBL/GenBank/DDBJ whole genome shotgun (WGS) entry which is preliminary data.</text>
</comment>
<feature type="region of interest" description="Disordered" evidence="7">
    <location>
        <begin position="1"/>
        <end position="42"/>
    </location>
</feature>
<feature type="transmembrane region" description="Helical" evidence="8">
    <location>
        <begin position="404"/>
        <end position="423"/>
    </location>
</feature>
<dbReference type="GO" id="GO:0022857">
    <property type="term" value="F:transmembrane transporter activity"/>
    <property type="evidence" value="ECO:0007669"/>
    <property type="project" value="InterPro"/>
</dbReference>
<keyword evidence="5 8" id="KW-0472">Membrane</keyword>
<dbReference type="GO" id="GO:0005886">
    <property type="term" value="C:plasma membrane"/>
    <property type="evidence" value="ECO:0007669"/>
    <property type="project" value="TreeGrafter"/>
</dbReference>
<dbReference type="SUPFAM" id="SSF103473">
    <property type="entry name" value="MFS general substrate transporter"/>
    <property type="match status" value="1"/>
</dbReference>
<evidence type="ECO:0000313" key="10">
    <source>
        <dbReference type="EMBL" id="KAF7553869.1"/>
    </source>
</evidence>
<feature type="transmembrane region" description="Helical" evidence="8">
    <location>
        <begin position="270"/>
        <end position="290"/>
    </location>
</feature>
<dbReference type="PROSITE" id="PS50850">
    <property type="entry name" value="MFS"/>
    <property type="match status" value="1"/>
</dbReference>
<reference evidence="10" key="1">
    <citation type="submission" date="2020-03" db="EMBL/GenBank/DDBJ databases">
        <title>Draft Genome Sequence of Cylindrodendrum hubeiense.</title>
        <authorList>
            <person name="Buettner E."/>
            <person name="Kellner H."/>
        </authorList>
    </citation>
    <scope>NUCLEOTIDE SEQUENCE</scope>
    <source>
        <strain evidence="10">IHI 201604</strain>
    </source>
</reference>
<feature type="transmembrane region" description="Helical" evidence="8">
    <location>
        <begin position="509"/>
        <end position="529"/>
    </location>
</feature>
<dbReference type="CDD" id="cd17502">
    <property type="entry name" value="MFS_Azr1_MDR_like"/>
    <property type="match status" value="1"/>
</dbReference>
<feature type="transmembrane region" description="Helical" evidence="8">
    <location>
        <begin position="311"/>
        <end position="332"/>
    </location>
</feature>
<dbReference type="InterPro" id="IPR011701">
    <property type="entry name" value="MFS"/>
</dbReference>
<evidence type="ECO:0000256" key="8">
    <source>
        <dbReference type="SAM" id="Phobius"/>
    </source>
</evidence>
<evidence type="ECO:0000256" key="3">
    <source>
        <dbReference type="ARBA" id="ARBA00022692"/>
    </source>
</evidence>
<dbReference type="OrthoDB" id="10021397at2759"/>
<evidence type="ECO:0000256" key="2">
    <source>
        <dbReference type="ARBA" id="ARBA00007520"/>
    </source>
</evidence>
<dbReference type="Proteomes" id="UP000722485">
    <property type="component" value="Unassembled WGS sequence"/>
</dbReference>
<evidence type="ECO:0000256" key="5">
    <source>
        <dbReference type="ARBA" id="ARBA00023136"/>
    </source>
</evidence>
<feature type="transmembrane region" description="Helical" evidence="8">
    <location>
        <begin position="139"/>
        <end position="160"/>
    </location>
</feature>